<feature type="transmembrane region" description="Helical" evidence="7">
    <location>
        <begin position="132"/>
        <end position="151"/>
    </location>
</feature>
<feature type="transmembrane region" description="Helical" evidence="7">
    <location>
        <begin position="46"/>
        <end position="63"/>
    </location>
</feature>
<feature type="region of interest" description="Disordered" evidence="6">
    <location>
        <begin position="206"/>
        <end position="234"/>
    </location>
</feature>
<feature type="compositionally biased region" description="Basic and acidic residues" evidence="6">
    <location>
        <begin position="206"/>
        <end position="225"/>
    </location>
</feature>
<protein>
    <submittedName>
        <fullName evidence="9">Membrane protein</fullName>
    </submittedName>
</protein>
<feature type="transmembrane region" description="Helical" evidence="7">
    <location>
        <begin position="12"/>
        <end position="34"/>
    </location>
</feature>
<dbReference type="RefSeq" id="WP_239127269.1">
    <property type="nucleotide sequence ID" value="NZ_BONE01000065.1"/>
</dbReference>
<dbReference type="InterPro" id="IPR050638">
    <property type="entry name" value="AA-Vitamin_Transporters"/>
</dbReference>
<feature type="transmembrane region" description="Helical" evidence="7">
    <location>
        <begin position="270"/>
        <end position="291"/>
    </location>
</feature>
<keyword evidence="5 7" id="KW-0472">Membrane</keyword>
<dbReference type="Proteomes" id="UP000604117">
    <property type="component" value="Unassembled WGS sequence"/>
</dbReference>
<keyword evidence="3 7" id="KW-0812">Transmembrane</keyword>
<feature type="transmembrane region" description="Helical" evidence="7">
    <location>
        <begin position="303"/>
        <end position="322"/>
    </location>
</feature>
<feature type="transmembrane region" description="Helical" evidence="7">
    <location>
        <begin position="328"/>
        <end position="346"/>
    </location>
</feature>
<dbReference type="InterPro" id="IPR000620">
    <property type="entry name" value="EamA_dom"/>
</dbReference>
<dbReference type="PANTHER" id="PTHR32322:SF2">
    <property type="entry name" value="EAMA DOMAIN-CONTAINING PROTEIN"/>
    <property type="match status" value="1"/>
</dbReference>
<proteinExistence type="inferred from homology"/>
<keyword evidence="4 7" id="KW-1133">Transmembrane helix</keyword>
<feature type="transmembrane region" description="Helical" evidence="7">
    <location>
        <begin position="99"/>
        <end position="120"/>
    </location>
</feature>
<comment type="similarity">
    <text evidence="2">Belongs to the EamA transporter family.</text>
</comment>
<evidence type="ECO:0000313" key="9">
    <source>
        <dbReference type="EMBL" id="GIF76603.1"/>
    </source>
</evidence>
<feature type="domain" description="EamA" evidence="8">
    <location>
        <begin position="11"/>
        <end position="145"/>
    </location>
</feature>
<feature type="transmembrane region" description="Helical" evidence="7">
    <location>
        <begin position="75"/>
        <end position="93"/>
    </location>
</feature>
<dbReference type="Pfam" id="PF00892">
    <property type="entry name" value="EamA"/>
    <property type="match status" value="2"/>
</dbReference>
<accession>A0ABQ4CZ89</accession>
<feature type="domain" description="EamA" evidence="8">
    <location>
        <begin position="243"/>
        <end position="344"/>
    </location>
</feature>
<organism evidence="9 10">
    <name type="scientific">Asanoa siamensis</name>
    <dbReference type="NCBI Taxonomy" id="926357"/>
    <lineage>
        <taxon>Bacteria</taxon>
        <taxon>Bacillati</taxon>
        <taxon>Actinomycetota</taxon>
        <taxon>Actinomycetes</taxon>
        <taxon>Micromonosporales</taxon>
        <taxon>Micromonosporaceae</taxon>
        <taxon>Asanoa</taxon>
    </lineage>
</organism>
<name>A0ABQ4CZ89_9ACTN</name>
<comment type="subcellular location">
    <subcellularLocation>
        <location evidence="1">Membrane</location>
        <topology evidence="1">Multi-pass membrane protein</topology>
    </subcellularLocation>
</comment>
<feature type="transmembrane region" description="Helical" evidence="7">
    <location>
        <begin position="238"/>
        <end position="258"/>
    </location>
</feature>
<gene>
    <name evidence="9" type="ORF">Asi02nite_61210</name>
</gene>
<comment type="caution">
    <text evidence="9">The sequence shown here is derived from an EMBL/GenBank/DDBJ whole genome shotgun (WGS) entry which is preliminary data.</text>
</comment>
<dbReference type="InterPro" id="IPR037185">
    <property type="entry name" value="EmrE-like"/>
</dbReference>
<dbReference type="EMBL" id="BONE01000065">
    <property type="protein sequence ID" value="GIF76603.1"/>
    <property type="molecule type" value="Genomic_DNA"/>
</dbReference>
<evidence type="ECO:0000313" key="10">
    <source>
        <dbReference type="Proteomes" id="UP000604117"/>
    </source>
</evidence>
<evidence type="ECO:0000256" key="6">
    <source>
        <dbReference type="SAM" id="MobiDB-lite"/>
    </source>
</evidence>
<evidence type="ECO:0000256" key="3">
    <source>
        <dbReference type="ARBA" id="ARBA00022692"/>
    </source>
</evidence>
<evidence type="ECO:0000256" key="2">
    <source>
        <dbReference type="ARBA" id="ARBA00007362"/>
    </source>
</evidence>
<evidence type="ECO:0000256" key="7">
    <source>
        <dbReference type="SAM" id="Phobius"/>
    </source>
</evidence>
<evidence type="ECO:0000256" key="1">
    <source>
        <dbReference type="ARBA" id="ARBA00004141"/>
    </source>
</evidence>
<sequence>MHSNTTLPVGRGILYILLAGVAWGTGGAVAAVLYETSDMGPLAVSFWRFAIALPVLALAHLARRRRPVARQGWRQVVATGVGLAVYQTAYFAAVAYAGLAVATVVTLGAGPILIAVGARLTLGERLGRRGTVTTGLALAGLLLLVAGGGASSGSAPALGLACALFSAAGYAVVTLLNRSPRFTRPELPHDDGGRLVMGQVTENTYDRGEHTGVDDQGDRGEHASADDQVTGGDRQPGGIPATVGAFAVGLLCLLPLALAEGPLPTSGNLVVALALLAYLGLVPTALAYDLFFAGLAVVRATTTAILTLVEPLAAAVIAVLWLDEHLTPAMTAGSLLLAVAVLALTLTERRATPTHPTPAPRTLTRTAG</sequence>
<evidence type="ECO:0000259" key="8">
    <source>
        <dbReference type="Pfam" id="PF00892"/>
    </source>
</evidence>
<keyword evidence="10" id="KW-1185">Reference proteome</keyword>
<reference evidence="9 10" key="1">
    <citation type="submission" date="2021-01" db="EMBL/GenBank/DDBJ databases">
        <title>Whole genome shotgun sequence of Asanoa siamensis NBRC 107932.</title>
        <authorList>
            <person name="Komaki H."/>
            <person name="Tamura T."/>
        </authorList>
    </citation>
    <scope>NUCLEOTIDE SEQUENCE [LARGE SCALE GENOMIC DNA]</scope>
    <source>
        <strain evidence="9 10">NBRC 107932</strain>
    </source>
</reference>
<dbReference type="PANTHER" id="PTHR32322">
    <property type="entry name" value="INNER MEMBRANE TRANSPORTER"/>
    <property type="match status" value="1"/>
</dbReference>
<evidence type="ECO:0000256" key="4">
    <source>
        <dbReference type="ARBA" id="ARBA00022989"/>
    </source>
</evidence>
<dbReference type="SUPFAM" id="SSF103481">
    <property type="entry name" value="Multidrug resistance efflux transporter EmrE"/>
    <property type="match status" value="2"/>
</dbReference>
<feature type="transmembrane region" description="Helical" evidence="7">
    <location>
        <begin position="157"/>
        <end position="176"/>
    </location>
</feature>
<evidence type="ECO:0000256" key="5">
    <source>
        <dbReference type="ARBA" id="ARBA00023136"/>
    </source>
</evidence>